<dbReference type="PANTHER" id="PTHR14969:SF14">
    <property type="entry name" value="SPHINGOSINE-1-PHOSPHATE PHOSPHATASE 2"/>
    <property type="match status" value="1"/>
</dbReference>
<evidence type="ECO:0000256" key="1">
    <source>
        <dbReference type="SAM" id="MobiDB-lite"/>
    </source>
</evidence>
<proteinExistence type="predicted"/>
<evidence type="ECO:0000256" key="2">
    <source>
        <dbReference type="SAM" id="Phobius"/>
    </source>
</evidence>
<dbReference type="PANTHER" id="PTHR14969">
    <property type="entry name" value="SPHINGOSINE-1-PHOSPHATE PHOSPHOHYDROLASE"/>
    <property type="match status" value="1"/>
</dbReference>
<dbReference type="KEGG" id="pcw:110219500"/>
<evidence type="ECO:0000313" key="5">
    <source>
        <dbReference type="RefSeq" id="XP_020858549.1"/>
    </source>
</evidence>
<dbReference type="GO" id="GO:0042392">
    <property type="term" value="F:sphingosine-1-phosphate phosphatase activity"/>
    <property type="evidence" value="ECO:0007669"/>
    <property type="project" value="Ensembl"/>
</dbReference>
<dbReference type="Proteomes" id="UP000515140">
    <property type="component" value="Unplaced"/>
</dbReference>
<dbReference type="InterPro" id="IPR000326">
    <property type="entry name" value="PAP2/HPO"/>
</dbReference>
<accession>A0A6P5LQ66</accession>
<dbReference type="Pfam" id="PF01569">
    <property type="entry name" value="PAP2"/>
    <property type="match status" value="1"/>
</dbReference>
<dbReference type="GO" id="GO:0061469">
    <property type="term" value="P:regulation of type B pancreatic cell proliferation"/>
    <property type="evidence" value="ECO:0007669"/>
    <property type="project" value="Ensembl"/>
</dbReference>
<feature type="transmembrane region" description="Helical" evidence="2">
    <location>
        <begin position="313"/>
        <end position="332"/>
    </location>
</feature>
<keyword evidence="2" id="KW-0472">Membrane</keyword>
<sequence>MAELLRNFSDSQLVARFQRRCGLYPAPLEVPQEPTAGSGHGELQPVSRHPRAVNGKGGRSDAFPQPYTQKDTQKYIVKNYFYYYLFKFSAALGEEIFYITFLPFTHWNIDPYVSRRLIIIWVVIMYIGQVSKDILKWPRPSSPSVVKLEKRLAHEFGMPSTHAMAATAISFTFLISTMNRYKYPFALGLMLAILFSTMVSLSRLYTGMHTVLDVIGGILISGLFIAVTYPAWDFIDHLESASLLFPICILVVPFFLCYNYPVSDNYTPTRADTTTILAAGAGGTIGFWVSPFFKLVSEPTESAIQSIPPLTTKMLGLGLTKFMVGIVMVFLVRQLMQNLSLQVLYSWFKVVTRNKEARRRLEIEVPYKFVTYSSVGICATVFVPMLHQFLGLL</sequence>
<feature type="transmembrane region" description="Helical" evidence="2">
    <location>
        <begin position="369"/>
        <end position="390"/>
    </location>
</feature>
<dbReference type="InParanoid" id="A0A6P5LQ66"/>
<dbReference type="GeneID" id="110219500"/>
<dbReference type="CDD" id="cd03388">
    <property type="entry name" value="PAP2_SPPase1"/>
    <property type="match status" value="1"/>
</dbReference>
<organism evidence="4 5">
    <name type="scientific">Phascolarctos cinereus</name>
    <name type="common">Koala</name>
    <dbReference type="NCBI Taxonomy" id="38626"/>
    <lineage>
        <taxon>Eukaryota</taxon>
        <taxon>Metazoa</taxon>
        <taxon>Chordata</taxon>
        <taxon>Craniata</taxon>
        <taxon>Vertebrata</taxon>
        <taxon>Euteleostomi</taxon>
        <taxon>Mammalia</taxon>
        <taxon>Metatheria</taxon>
        <taxon>Diprotodontia</taxon>
        <taxon>Phascolarctidae</taxon>
        <taxon>Phascolarctos</taxon>
    </lineage>
</organism>
<protein>
    <submittedName>
        <fullName evidence="5">Sphingosine-1-phosphate phosphatase 2 isoform X1</fullName>
    </submittedName>
</protein>
<dbReference type="Gene3D" id="1.20.144.10">
    <property type="entry name" value="Phosphatidic acid phosphatase type 2/haloperoxidase"/>
    <property type="match status" value="1"/>
</dbReference>
<dbReference type="SUPFAM" id="SSF48317">
    <property type="entry name" value="Acid phosphatase/Vanadium-dependent haloperoxidase"/>
    <property type="match status" value="1"/>
</dbReference>
<dbReference type="AlphaFoldDB" id="A0A6P5LQ66"/>
<reference evidence="5" key="1">
    <citation type="submission" date="2025-08" db="UniProtKB">
        <authorList>
            <consortium name="RefSeq"/>
        </authorList>
    </citation>
    <scope>IDENTIFICATION</scope>
    <source>
        <tissue evidence="5">Spleen</tissue>
    </source>
</reference>
<keyword evidence="2" id="KW-0812">Transmembrane</keyword>
<dbReference type="CTD" id="130367"/>
<keyword evidence="4" id="KW-1185">Reference proteome</keyword>
<dbReference type="InterPro" id="IPR036938">
    <property type="entry name" value="PAP2/HPO_sf"/>
</dbReference>
<feature type="transmembrane region" description="Helical" evidence="2">
    <location>
        <begin position="274"/>
        <end position="293"/>
    </location>
</feature>
<dbReference type="GO" id="GO:0006670">
    <property type="term" value="P:sphingosine metabolic process"/>
    <property type="evidence" value="ECO:0007669"/>
    <property type="project" value="Ensembl"/>
</dbReference>
<feature type="domain" description="Phosphatidic acid phosphatase type 2/haloperoxidase" evidence="3">
    <location>
        <begin position="115"/>
        <end position="229"/>
    </location>
</feature>
<dbReference type="RefSeq" id="XP_020858549.1">
    <property type="nucleotide sequence ID" value="XM_021002890.1"/>
</dbReference>
<evidence type="ECO:0000259" key="3">
    <source>
        <dbReference type="SMART" id="SM00014"/>
    </source>
</evidence>
<feature type="transmembrane region" description="Helical" evidence="2">
    <location>
        <begin position="181"/>
        <end position="199"/>
    </location>
</feature>
<dbReference type="SMART" id="SM00014">
    <property type="entry name" value="acidPPc"/>
    <property type="match status" value="1"/>
</dbReference>
<feature type="region of interest" description="Disordered" evidence="1">
    <location>
        <begin position="34"/>
        <end position="66"/>
    </location>
</feature>
<gene>
    <name evidence="5" type="primary">SGPP2</name>
</gene>
<name>A0A6P5LQ66_PHACI</name>
<evidence type="ECO:0000313" key="4">
    <source>
        <dbReference type="Proteomes" id="UP000515140"/>
    </source>
</evidence>
<dbReference type="FunCoup" id="A0A6P5LQ66">
    <property type="interactions" value="657"/>
</dbReference>
<dbReference type="GO" id="GO:0005789">
    <property type="term" value="C:endoplasmic reticulum membrane"/>
    <property type="evidence" value="ECO:0007669"/>
    <property type="project" value="TreeGrafter"/>
</dbReference>
<feature type="transmembrane region" description="Helical" evidence="2">
    <location>
        <begin position="116"/>
        <end position="135"/>
    </location>
</feature>
<feature type="transmembrane region" description="Helical" evidence="2">
    <location>
        <begin position="156"/>
        <end position="175"/>
    </location>
</feature>
<feature type="transmembrane region" description="Helical" evidence="2">
    <location>
        <begin position="243"/>
        <end position="262"/>
    </location>
</feature>
<feature type="transmembrane region" description="Helical" evidence="2">
    <location>
        <begin position="80"/>
        <end position="104"/>
    </location>
</feature>
<feature type="transmembrane region" description="Helical" evidence="2">
    <location>
        <begin position="211"/>
        <end position="231"/>
    </location>
</feature>
<keyword evidence="2" id="KW-1133">Transmembrane helix</keyword>